<evidence type="ECO:0000256" key="1">
    <source>
        <dbReference type="SAM" id="MobiDB-lite"/>
    </source>
</evidence>
<evidence type="ECO:0008006" key="5">
    <source>
        <dbReference type="Google" id="ProtNLM"/>
    </source>
</evidence>
<dbReference type="InterPro" id="IPR010406">
    <property type="entry name" value="DUF1003"/>
</dbReference>
<keyword evidence="4" id="KW-1185">Reference proteome</keyword>
<sequence length="183" mass="20791">MKDKHASAQGMTSLNQPVTSRRRPRVNIDPDAVGRYSEMIARFFGTGRYLMIQTVVVVVWIIINVSWVAFRFDPYPFILLNLAFSTQAAYAAPLILLAQNRQEDRDKVSIQEDRLRSTQTKADTEYITRELASVRLSLGDTVTRDYLRRELDDIKDVLARVETQLAAGEADEDQPADQARPTS</sequence>
<proteinExistence type="predicted"/>
<dbReference type="AlphaFoldDB" id="A0A173LMC9"/>
<organism evidence="3 4">
    <name type="scientific">Dietzia timorensis</name>
    <dbReference type="NCBI Taxonomy" id="499555"/>
    <lineage>
        <taxon>Bacteria</taxon>
        <taxon>Bacillati</taxon>
        <taxon>Actinomycetota</taxon>
        <taxon>Actinomycetes</taxon>
        <taxon>Mycobacteriales</taxon>
        <taxon>Dietziaceae</taxon>
        <taxon>Dietzia</taxon>
    </lineage>
</organism>
<dbReference type="Pfam" id="PF06210">
    <property type="entry name" value="DUF1003"/>
    <property type="match status" value="1"/>
</dbReference>
<dbReference type="STRING" id="499555.BJL86_2022"/>
<gene>
    <name evidence="3" type="ORF">BJL86_2022</name>
</gene>
<reference evidence="3 4" key="1">
    <citation type="submission" date="2016-06" db="EMBL/GenBank/DDBJ databases">
        <title>Complete genome sequence of a saline-alkali tolerant type strain Dietzia timorensis ID05-A0528T.</title>
        <authorList>
            <person name="Wu X."/>
        </authorList>
    </citation>
    <scope>NUCLEOTIDE SEQUENCE [LARGE SCALE GENOMIC DNA]</scope>
    <source>
        <strain evidence="3 4">ID05-A0528</strain>
    </source>
</reference>
<evidence type="ECO:0000313" key="4">
    <source>
        <dbReference type="Proteomes" id="UP000186104"/>
    </source>
</evidence>
<dbReference type="PANTHER" id="PTHR41386">
    <property type="entry name" value="INTEGRAL MEMBRANE PROTEIN-RELATED"/>
    <property type="match status" value="1"/>
</dbReference>
<feature type="transmembrane region" description="Helical" evidence="2">
    <location>
        <begin position="76"/>
        <end position="97"/>
    </location>
</feature>
<protein>
    <recommendedName>
        <fullName evidence="5">DUF1003 domain-containing protein</fullName>
    </recommendedName>
</protein>
<keyword evidence="2" id="KW-1133">Transmembrane helix</keyword>
<dbReference type="Proteomes" id="UP000186104">
    <property type="component" value="Chromosome"/>
</dbReference>
<feature type="region of interest" description="Disordered" evidence="1">
    <location>
        <begin position="1"/>
        <end position="25"/>
    </location>
</feature>
<keyword evidence="2" id="KW-0812">Transmembrane</keyword>
<dbReference type="PANTHER" id="PTHR41386:SF1">
    <property type="entry name" value="MEMBRANE PROTEIN"/>
    <property type="match status" value="1"/>
</dbReference>
<feature type="compositionally biased region" description="Polar residues" evidence="1">
    <location>
        <begin position="9"/>
        <end position="19"/>
    </location>
</feature>
<evidence type="ECO:0000256" key="2">
    <source>
        <dbReference type="SAM" id="Phobius"/>
    </source>
</evidence>
<evidence type="ECO:0000313" key="3">
    <source>
        <dbReference type="EMBL" id="ANI92789.1"/>
    </source>
</evidence>
<feature type="transmembrane region" description="Helical" evidence="2">
    <location>
        <begin position="49"/>
        <end position="70"/>
    </location>
</feature>
<dbReference type="KEGG" id="dtm:BJL86_2022"/>
<dbReference type="EMBL" id="CP015961">
    <property type="protein sequence ID" value="ANI92789.1"/>
    <property type="molecule type" value="Genomic_DNA"/>
</dbReference>
<keyword evidence="2" id="KW-0472">Membrane</keyword>
<accession>A0A173LMC9</accession>
<name>A0A173LMC9_9ACTN</name>